<keyword evidence="4" id="KW-1185">Reference proteome</keyword>
<dbReference type="GO" id="GO:0015074">
    <property type="term" value="P:DNA integration"/>
    <property type="evidence" value="ECO:0007669"/>
    <property type="project" value="InterPro"/>
</dbReference>
<dbReference type="Proteomes" id="UP000182827">
    <property type="component" value="Unassembled WGS sequence"/>
</dbReference>
<evidence type="ECO:0000313" key="4">
    <source>
        <dbReference type="Proteomes" id="UP000182827"/>
    </source>
</evidence>
<accession>A0A1I6V238</accession>
<dbReference type="InterPro" id="IPR013762">
    <property type="entry name" value="Integrase-like_cat_sf"/>
</dbReference>
<dbReference type="PROSITE" id="PS51898">
    <property type="entry name" value="TYR_RECOMBINASE"/>
    <property type="match status" value="1"/>
</dbReference>
<dbReference type="GO" id="GO:0006310">
    <property type="term" value="P:DNA recombination"/>
    <property type="evidence" value="ECO:0007669"/>
    <property type="project" value="UniProtKB-KW"/>
</dbReference>
<dbReference type="InterPro" id="IPR011010">
    <property type="entry name" value="DNA_brk_join_enz"/>
</dbReference>
<feature type="domain" description="Tyr recombinase" evidence="2">
    <location>
        <begin position="168"/>
        <end position="347"/>
    </location>
</feature>
<dbReference type="Pfam" id="PF00589">
    <property type="entry name" value="Phage_integrase"/>
    <property type="match status" value="1"/>
</dbReference>
<dbReference type="SUPFAM" id="SSF56349">
    <property type="entry name" value="DNA breaking-rejoining enzymes"/>
    <property type="match status" value="1"/>
</dbReference>
<dbReference type="AlphaFoldDB" id="A0A1I6V238"/>
<evidence type="ECO:0000259" key="2">
    <source>
        <dbReference type="PROSITE" id="PS51898"/>
    </source>
</evidence>
<name>A0A1I6V238_9GAMM</name>
<gene>
    <name evidence="3" type="ORF">SAMN05444586_102031</name>
</gene>
<sequence>MGSIFTRTLSDGTLRYRAVIRIQRKDYPAFRESKTFTTKRIAEKWVKKREVEIEDNPDILNGNQHEKSIRLSDAIDLYLNETEGVYSKTKVNALKLIKKFPIAKKSIMKLNSMDLSDHVALRKTYCPKVQVGPVVPSTILHELLQIRSVLTHASVMWETPVDLNAFDRTTAQLRKTRQISASRVRDRLPTNDELIIIMFAVFSCRRRAELTRMELKDYDQELHAWKIKNVKTPKGSLGNNKEFSVSDECQRIIEILMHPEIRRRFKSKNSDKYLLPFSSATISTEFYIACKHLGIEDLRFHDLRHEGCTRLAEKGFTIPQIQQCSLHDSWQSLQRYVSLKKSHIKFR</sequence>
<dbReference type="EMBL" id="FOZU01000020">
    <property type="protein sequence ID" value="SFT07725.1"/>
    <property type="molecule type" value="Genomic_DNA"/>
</dbReference>
<evidence type="ECO:0000256" key="1">
    <source>
        <dbReference type="ARBA" id="ARBA00023172"/>
    </source>
</evidence>
<dbReference type="Gene3D" id="1.10.443.10">
    <property type="entry name" value="Intergrase catalytic core"/>
    <property type="match status" value="1"/>
</dbReference>
<keyword evidence="1" id="KW-0233">DNA recombination</keyword>
<dbReference type="GO" id="GO:0003677">
    <property type="term" value="F:DNA binding"/>
    <property type="evidence" value="ECO:0007669"/>
    <property type="project" value="InterPro"/>
</dbReference>
<evidence type="ECO:0000313" key="3">
    <source>
        <dbReference type="EMBL" id="SFT07725.1"/>
    </source>
</evidence>
<proteinExistence type="predicted"/>
<protein>
    <submittedName>
        <fullName evidence="3">Phage integrase family protein</fullName>
    </submittedName>
</protein>
<organism evidence="3 4">
    <name type="scientific">Acinetobacter bohemicus</name>
    <dbReference type="NCBI Taxonomy" id="1435036"/>
    <lineage>
        <taxon>Bacteria</taxon>
        <taxon>Pseudomonadati</taxon>
        <taxon>Pseudomonadota</taxon>
        <taxon>Gammaproteobacteria</taxon>
        <taxon>Moraxellales</taxon>
        <taxon>Moraxellaceae</taxon>
        <taxon>Acinetobacter</taxon>
    </lineage>
</organism>
<reference evidence="4" key="1">
    <citation type="submission" date="2016-10" db="EMBL/GenBank/DDBJ databases">
        <authorList>
            <person name="Varghese N."/>
            <person name="Submissions S."/>
        </authorList>
    </citation>
    <scope>NUCLEOTIDE SEQUENCE [LARGE SCALE GENOMIC DNA]</scope>
    <source>
        <strain evidence="4">ANC 5076</strain>
    </source>
</reference>
<dbReference type="InterPro" id="IPR002104">
    <property type="entry name" value="Integrase_catalytic"/>
</dbReference>